<protein>
    <submittedName>
        <fullName evidence="1">Uncharacterized protein</fullName>
    </submittedName>
</protein>
<dbReference type="AlphaFoldDB" id="A0A6C0PBP8"/>
<evidence type="ECO:0000313" key="1">
    <source>
        <dbReference type="EMBL" id="QHW35831.1"/>
    </source>
</evidence>
<reference evidence="1 2" key="1">
    <citation type="submission" date="2020-02" db="EMBL/GenBank/DDBJ databases">
        <title>Paenibacillus sp. nov., isolated from rhizosphere soil of tomato.</title>
        <authorList>
            <person name="Weon H.-Y."/>
            <person name="Lee S.A."/>
        </authorList>
    </citation>
    <scope>NUCLEOTIDE SEQUENCE [LARGE SCALE GENOMIC DNA]</scope>
    <source>
        <strain evidence="1 2">14171R-81</strain>
        <plasmid evidence="1 2">unnamed2</plasmid>
    </source>
</reference>
<organism evidence="1 2">
    <name type="scientific">Paenibacillus rhizovicinus</name>
    <dbReference type="NCBI Taxonomy" id="2704463"/>
    <lineage>
        <taxon>Bacteria</taxon>
        <taxon>Bacillati</taxon>
        <taxon>Bacillota</taxon>
        <taxon>Bacilli</taxon>
        <taxon>Bacillales</taxon>
        <taxon>Paenibacillaceae</taxon>
        <taxon>Paenibacillus</taxon>
    </lineage>
</organism>
<evidence type="ECO:0000313" key="2">
    <source>
        <dbReference type="Proteomes" id="UP000479114"/>
    </source>
</evidence>
<sequence>MEMIANYIDLVAKNAIDKHGFTRATITISGFDMELEMWVREHSDDRNKGEASVAAGFTNVEHEDEFVRRCLNQKTPFELFFRKGGFIYRFESCVLKRLMPLQLRINMDNGPLPFSLRKFSFKKIVFNYNTQDGRTGLSMRPWR</sequence>
<dbReference type="Proteomes" id="UP000479114">
    <property type="component" value="Plasmid unnamed2"/>
</dbReference>
<keyword evidence="2" id="KW-1185">Reference proteome</keyword>
<dbReference type="EMBL" id="CP048288">
    <property type="protein sequence ID" value="QHW35831.1"/>
    <property type="molecule type" value="Genomic_DNA"/>
</dbReference>
<dbReference type="RefSeq" id="WP_162645965.1">
    <property type="nucleotide sequence ID" value="NZ_CP048288.1"/>
</dbReference>
<geneLocation type="plasmid" evidence="1 2">
    <name>unnamed2</name>
</geneLocation>
<proteinExistence type="predicted"/>
<dbReference type="KEGG" id="prz:GZH47_33610"/>
<accession>A0A6C0PBP8</accession>
<gene>
    <name evidence="1" type="ORF">GZH47_33610</name>
</gene>
<keyword evidence="1" id="KW-0614">Plasmid</keyword>
<name>A0A6C0PBP8_9BACL</name>